<keyword evidence="5" id="KW-1185">Reference proteome</keyword>
<protein>
    <recommendedName>
        <fullName evidence="2">Anti-sigma factor antagonist</fullName>
    </recommendedName>
</protein>
<organism evidence="4 5">
    <name type="scientific">Streptomyces hebeiensis</name>
    <dbReference type="NCBI Taxonomy" id="229486"/>
    <lineage>
        <taxon>Bacteria</taxon>
        <taxon>Bacillati</taxon>
        <taxon>Actinomycetota</taxon>
        <taxon>Actinomycetes</taxon>
        <taxon>Kitasatosporales</taxon>
        <taxon>Streptomycetaceae</taxon>
        <taxon>Streptomyces</taxon>
    </lineage>
</organism>
<dbReference type="PANTHER" id="PTHR33495:SF2">
    <property type="entry name" value="ANTI-SIGMA FACTOR ANTAGONIST TM_1081-RELATED"/>
    <property type="match status" value="1"/>
</dbReference>
<dbReference type="Pfam" id="PF01740">
    <property type="entry name" value="STAS"/>
    <property type="match status" value="1"/>
</dbReference>
<feature type="domain" description="STAS" evidence="3">
    <location>
        <begin position="22"/>
        <end position="117"/>
    </location>
</feature>
<dbReference type="PANTHER" id="PTHR33495">
    <property type="entry name" value="ANTI-SIGMA FACTOR ANTAGONIST TM_1081-RELATED-RELATED"/>
    <property type="match status" value="1"/>
</dbReference>
<dbReference type="SUPFAM" id="SSF52091">
    <property type="entry name" value="SpoIIaa-like"/>
    <property type="match status" value="1"/>
</dbReference>
<comment type="caution">
    <text evidence="4">The sequence shown here is derived from an EMBL/GenBank/DDBJ whole genome shotgun (WGS) entry which is preliminary data.</text>
</comment>
<dbReference type="Gene3D" id="3.30.750.24">
    <property type="entry name" value="STAS domain"/>
    <property type="match status" value="1"/>
</dbReference>
<evidence type="ECO:0000313" key="5">
    <source>
        <dbReference type="Proteomes" id="UP001501371"/>
    </source>
</evidence>
<proteinExistence type="inferred from homology"/>
<dbReference type="InterPro" id="IPR036513">
    <property type="entry name" value="STAS_dom_sf"/>
</dbReference>
<evidence type="ECO:0000256" key="1">
    <source>
        <dbReference type="ARBA" id="ARBA00009013"/>
    </source>
</evidence>
<dbReference type="InterPro" id="IPR003658">
    <property type="entry name" value="Anti-sigma_ant"/>
</dbReference>
<evidence type="ECO:0000259" key="3">
    <source>
        <dbReference type="PROSITE" id="PS50801"/>
    </source>
</evidence>
<reference evidence="4 5" key="1">
    <citation type="journal article" date="2019" name="Int. J. Syst. Evol. Microbiol.">
        <title>The Global Catalogue of Microorganisms (GCM) 10K type strain sequencing project: providing services to taxonomists for standard genome sequencing and annotation.</title>
        <authorList>
            <consortium name="The Broad Institute Genomics Platform"/>
            <consortium name="The Broad Institute Genome Sequencing Center for Infectious Disease"/>
            <person name="Wu L."/>
            <person name="Ma J."/>
        </authorList>
    </citation>
    <scope>NUCLEOTIDE SEQUENCE [LARGE SCALE GENOMIC DNA]</scope>
    <source>
        <strain evidence="4 5">JCM 12696</strain>
    </source>
</reference>
<comment type="similarity">
    <text evidence="1 2">Belongs to the anti-sigma-factor antagonist family.</text>
</comment>
<sequence>MHPPHSAGKVMGVARRQDGDGMVLAVSGDLDLESIAPLTAALTEAGEAVPGAVVVDLSGVSFADSSTVNILLQAHGVLGARLRLARPSAFVQRLFGVIGLERALPVYDTVEEALAVRRAS</sequence>
<dbReference type="InterPro" id="IPR002645">
    <property type="entry name" value="STAS_dom"/>
</dbReference>
<name>A0ABN1V0M9_9ACTN</name>
<accession>A0ABN1V0M9</accession>
<dbReference type="EMBL" id="BAAAKV010000053">
    <property type="protein sequence ID" value="GAA1187425.1"/>
    <property type="molecule type" value="Genomic_DNA"/>
</dbReference>
<dbReference type="Proteomes" id="UP001501371">
    <property type="component" value="Unassembled WGS sequence"/>
</dbReference>
<dbReference type="CDD" id="cd07043">
    <property type="entry name" value="STAS_anti-anti-sigma_factors"/>
    <property type="match status" value="1"/>
</dbReference>
<dbReference type="PROSITE" id="PS50801">
    <property type="entry name" value="STAS"/>
    <property type="match status" value="1"/>
</dbReference>
<gene>
    <name evidence="4" type="ORF">GCM10009654_51230</name>
</gene>
<dbReference type="NCBIfam" id="TIGR00377">
    <property type="entry name" value="ant_ant_sig"/>
    <property type="match status" value="1"/>
</dbReference>
<evidence type="ECO:0000313" key="4">
    <source>
        <dbReference type="EMBL" id="GAA1187425.1"/>
    </source>
</evidence>
<evidence type="ECO:0000256" key="2">
    <source>
        <dbReference type="RuleBase" id="RU003749"/>
    </source>
</evidence>